<dbReference type="Proteomes" id="UP000023152">
    <property type="component" value="Unassembled WGS sequence"/>
</dbReference>
<dbReference type="EMBL" id="ASPP01009011">
    <property type="protein sequence ID" value="ETO24721.1"/>
    <property type="molecule type" value="Genomic_DNA"/>
</dbReference>
<evidence type="ECO:0000313" key="2">
    <source>
        <dbReference type="EMBL" id="ETO24721.1"/>
    </source>
</evidence>
<dbReference type="AlphaFoldDB" id="X6NFG3"/>
<feature type="coiled-coil region" evidence="1">
    <location>
        <begin position="44"/>
        <end position="75"/>
    </location>
</feature>
<organism evidence="2 3">
    <name type="scientific">Reticulomyxa filosa</name>
    <dbReference type="NCBI Taxonomy" id="46433"/>
    <lineage>
        <taxon>Eukaryota</taxon>
        <taxon>Sar</taxon>
        <taxon>Rhizaria</taxon>
        <taxon>Retaria</taxon>
        <taxon>Foraminifera</taxon>
        <taxon>Monothalamids</taxon>
        <taxon>Reticulomyxidae</taxon>
        <taxon>Reticulomyxa</taxon>
    </lineage>
</organism>
<gene>
    <name evidence="2" type="ORF">RFI_12437</name>
</gene>
<keyword evidence="3" id="KW-1185">Reference proteome</keyword>
<evidence type="ECO:0000256" key="1">
    <source>
        <dbReference type="SAM" id="Coils"/>
    </source>
</evidence>
<reference evidence="2 3" key="1">
    <citation type="journal article" date="2013" name="Curr. Biol.">
        <title>The Genome of the Foraminiferan Reticulomyxa filosa.</title>
        <authorList>
            <person name="Glockner G."/>
            <person name="Hulsmann N."/>
            <person name="Schleicher M."/>
            <person name="Noegel A.A."/>
            <person name="Eichinger L."/>
            <person name="Gallinger C."/>
            <person name="Pawlowski J."/>
            <person name="Sierra R."/>
            <person name="Euteneuer U."/>
            <person name="Pillet L."/>
            <person name="Moustafa A."/>
            <person name="Platzer M."/>
            <person name="Groth M."/>
            <person name="Szafranski K."/>
            <person name="Schliwa M."/>
        </authorList>
    </citation>
    <scope>NUCLEOTIDE SEQUENCE [LARGE SCALE GENOMIC DNA]</scope>
</reference>
<evidence type="ECO:0000313" key="3">
    <source>
        <dbReference type="Proteomes" id="UP000023152"/>
    </source>
</evidence>
<keyword evidence="1" id="KW-0175">Coiled coil</keyword>
<sequence length="138" mass="16243">MEKQWKSNEDLMHQQVNISAQNFFKFFFFLELLVFGVIQKKTQLEASEKQLICCQDTLEEKKKRERKLEELLEADLLKHHPDLLKELVQQELDAIGDHFTNETNECLSHMHTCSDGNQTKIDTYLALYLKLSQQHASC</sequence>
<proteinExistence type="predicted"/>
<comment type="caution">
    <text evidence="2">The sequence shown here is derived from an EMBL/GenBank/DDBJ whole genome shotgun (WGS) entry which is preliminary data.</text>
</comment>
<name>X6NFG3_RETFI</name>
<accession>X6NFG3</accession>
<protein>
    <submittedName>
        <fullName evidence="2">Uncharacterized protein</fullName>
    </submittedName>
</protein>